<reference evidence="1 2" key="1">
    <citation type="submission" date="2022-05" db="EMBL/GenBank/DDBJ databases">
        <title>Genome Sequencing of Bee-Associated Microbes.</title>
        <authorList>
            <person name="Dunlap C."/>
        </authorList>
    </citation>
    <scope>NUCLEOTIDE SEQUENCE [LARGE SCALE GENOMIC DNA]</scope>
    <source>
        <strain evidence="1 2">NRRL B-04010</strain>
    </source>
</reference>
<protein>
    <submittedName>
        <fullName evidence="1">Uncharacterized protein</fullName>
    </submittedName>
</protein>
<gene>
    <name evidence="1" type="ORF">M5X12_18930</name>
</gene>
<evidence type="ECO:0000313" key="1">
    <source>
        <dbReference type="EMBL" id="MCY9762614.1"/>
    </source>
</evidence>
<sequence length="170" mass="19560">MTSVLLLQALCKFLRDTVKNYAAAQGEQGGFRPPEVYDWFLPFKNPKMPDKIDFPYIVPKIINGEDAARENHVLQSDVVIEISFGVYSESKDAGGNIHPDGAYDLLNLMEYVRIALLRQERLDKRYKIEIPYKWDIPDEQPYPLWVGRARTIWTIQSVIPETGVDIIYGI</sequence>
<keyword evidence="2" id="KW-1185">Reference proteome</keyword>
<comment type="caution">
    <text evidence="1">The sequence shown here is derived from an EMBL/GenBank/DDBJ whole genome shotgun (WGS) entry which is preliminary data.</text>
</comment>
<proteinExistence type="predicted"/>
<organism evidence="1 2">
    <name type="scientific">Paenibacillus alvei</name>
    <name type="common">Bacillus alvei</name>
    <dbReference type="NCBI Taxonomy" id="44250"/>
    <lineage>
        <taxon>Bacteria</taxon>
        <taxon>Bacillati</taxon>
        <taxon>Bacillota</taxon>
        <taxon>Bacilli</taxon>
        <taxon>Bacillales</taxon>
        <taxon>Paenibacillaceae</taxon>
        <taxon>Paenibacillus</taxon>
    </lineage>
</organism>
<dbReference type="Proteomes" id="UP001527181">
    <property type="component" value="Unassembled WGS sequence"/>
</dbReference>
<name>A0ABT4H123_PAEAL</name>
<dbReference type="EMBL" id="JAMDNP010000036">
    <property type="protein sequence ID" value="MCY9762614.1"/>
    <property type="molecule type" value="Genomic_DNA"/>
</dbReference>
<evidence type="ECO:0000313" key="2">
    <source>
        <dbReference type="Proteomes" id="UP001527181"/>
    </source>
</evidence>
<dbReference type="RefSeq" id="WP_268600844.1">
    <property type="nucleotide sequence ID" value="NZ_JAMDNP010000036.1"/>
</dbReference>
<accession>A0ABT4H123</accession>